<evidence type="ECO:0000313" key="2">
    <source>
        <dbReference type="EMBL" id="KAK8086396.1"/>
    </source>
</evidence>
<gene>
    <name evidence="2" type="ORF">PG994_001370</name>
</gene>
<feature type="domain" description="Oxidoreductase acuF-like C2H2 type zinc-finger" evidence="1">
    <location>
        <begin position="260"/>
        <end position="287"/>
    </location>
</feature>
<dbReference type="PANTHER" id="PTHR35391">
    <property type="entry name" value="C2H2-TYPE DOMAIN-CONTAINING PROTEIN-RELATED"/>
    <property type="match status" value="1"/>
</dbReference>
<name>A0ABR1WTB5_9PEZI</name>
<proteinExistence type="predicted"/>
<dbReference type="RefSeq" id="XP_066720920.1">
    <property type="nucleotide sequence ID" value="XM_066852779.1"/>
</dbReference>
<protein>
    <submittedName>
        <fullName evidence="2">Transcription factor c2h2</fullName>
    </submittedName>
</protein>
<organism evidence="2 3">
    <name type="scientific">Apiospora phragmitis</name>
    <dbReference type="NCBI Taxonomy" id="2905665"/>
    <lineage>
        <taxon>Eukaryota</taxon>
        <taxon>Fungi</taxon>
        <taxon>Dikarya</taxon>
        <taxon>Ascomycota</taxon>
        <taxon>Pezizomycotina</taxon>
        <taxon>Sordariomycetes</taxon>
        <taxon>Xylariomycetidae</taxon>
        <taxon>Amphisphaeriales</taxon>
        <taxon>Apiosporaceae</taxon>
        <taxon>Apiospora</taxon>
    </lineage>
</organism>
<dbReference type="Pfam" id="PF26082">
    <property type="entry name" value="zf-C2H2_AcuF"/>
    <property type="match status" value="1"/>
</dbReference>
<dbReference type="Proteomes" id="UP001480595">
    <property type="component" value="Unassembled WGS sequence"/>
</dbReference>
<comment type="caution">
    <text evidence="2">The sequence shown here is derived from an EMBL/GenBank/DDBJ whole genome shotgun (WGS) entry which is preliminary data.</text>
</comment>
<sequence>MASSRDTWTTRSTSLEELGWARFVFWPAYAKLSRSVGFTYVGMLLVDVCLLPLIDDDQQPQIHSGAGEVSEALLRLREHIGQNTEDSEIDTECEEFIDSDEKPSDIAEDLKTDVQCLLDFGYRFHEKAIHHASKSHELAAMPTDQVSEMFIKTDTLVSTFTDRIRERYPSCMPGLVELLGNAQRDRFIRCQEIKDKNRQERLPGSSLVETSAPSTIFHDSGLGTSVPTGSQYADTIVSYAGGQGGSVRIPPLPENASQRTPFECIGCEKMVVLTNESAWKRHLFKDLQPYICLDNDCGDGMPTFPTRAQWKQHSTLIHANSIPWQSSQCPICLGEMPEETSRASSHLAEHLEQIALIGLPTTPYSAEGADSLPDNLLSGSSIPAMCANAIQDP</sequence>
<keyword evidence="3" id="KW-1185">Reference proteome</keyword>
<dbReference type="GeneID" id="92085842"/>
<dbReference type="EMBL" id="JAQQWL010000002">
    <property type="protein sequence ID" value="KAK8086396.1"/>
    <property type="molecule type" value="Genomic_DNA"/>
</dbReference>
<dbReference type="PANTHER" id="PTHR35391:SF5">
    <property type="entry name" value="DUF6590 DOMAIN-CONTAINING PROTEIN"/>
    <property type="match status" value="1"/>
</dbReference>
<evidence type="ECO:0000313" key="3">
    <source>
        <dbReference type="Proteomes" id="UP001480595"/>
    </source>
</evidence>
<evidence type="ECO:0000259" key="1">
    <source>
        <dbReference type="Pfam" id="PF26082"/>
    </source>
</evidence>
<dbReference type="InterPro" id="IPR058925">
    <property type="entry name" value="zf-C2H2_AcuF"/>
</dbReference>
<accession>A0ABR1WTB5</accession>
<reference evidence="2 3" key="1">
    <citation type="submission" date="2023-01" db="EMBL/GenBank/DDBJ databases">
        <title>Analysis of 21 Apiospora genomes using comparative genomics revels a genus with tremendous synthesis potential of carbohydrate active enzymes and secondary metabolites.</title>
        <authorList>
            <person name="Sorensen T."/>
        </authorList>
    </citation>
    <scope>NUCLEOTIDE SEQUENCE [LARGE SCALE GENOMIC DNA]</scope>
    <source>
        <strain evidence="2 3">CBS 135458</strain>
    </source>
</reference>